<name>A0A2T4VWP8_9HYPH</name>
<protein>
    <submittedName>
        <fullName evidence="1">Uncharacterized protein</fullName>
    </submittedName>
</protein>
<proteinExistence type="predicted"/>
<evidence type="ECO:0000313" key="2">
    <source>
        <dbReference type="Proteomes" id="UP000240811"/>
    </source>
</evidence>
<dbReference type="AlphaFoldDB" id="A0A2T4VWP8"/>
<gene>
    <name evidence="1" type="ORF">C4617_04835</name>
</gene>
<dbReference type="EMBL" id="PSQJ01000006">
    <property type="protein sequence ID" value="PTL86197.1"/>
    <property type="molecule type" value="Genomic_DNA"/>
</dbReference>
<sequence>MGKVKDQFIDIPTFYDDNLEESERLKLTPDVRMIEAEIQSYLVSALEDFEDLKDPDGDTLDKIEVTDSIIIKISRALGWSQILMTLLKQKKEEENVRESKSYAGQN</sequence>
<reference evidence="2" key="1">
    <citation type="submission" date="2018-02" db="EMBL/GenBank/DDBJ databases">
        <title>Genome sequence of Candidatus Liberibacter europaeus.</title>
        <authorList>
            <person name="Frampton R.A."/>
            <person name="Thompson S.M."/>
            <person name="David C."/>
            <person name="Addison S.M."/>
            <person name="Smith G.R."/>
        </authorList>
    </citation>
    <scope>NUCLEOTIDE SEQUENCE [LARGE SCALE GENOMIC DNA]</scope>
</reference>
<comment type="caution">
    <text evidence="1">The sequence shown here is derived from an EMBL/GenBank/DDBJ whole genome shotgun (WGS) entry which is preliminary data.</text>
</comment>
<accession>A0A2T4VWP8</accession>
<dbReference type="Proteomes" id="UP000240811">
    <property type="component" value="Unassembled WGS sequence"/>
</dbReference>
<organism evidence="1 2">
    <name type="scientific">Candidatus Liberibacter europaeus</name>
    <dbReference type="NCBI Taxonomy" id="744859"/>
    <lineage>
        <taxon>Bacteria</taxon>
        <taxon>Pseudomonadati</taxon>
        <taxon>Pseudomonadota</taxon>
        <taxon>Alphaproteobacteria</taxon>
        <taxon>Hyphomicrobiales</taxon>
        <taxon>Rhizobiaceae</taxon>
        <taxon>Liberibacter</taxon>
    </lineage>
</organism>
<evidence type="ECO:0000313" key="1">
    <source>
        <dbReference type="EMBL" id="PTL86197.1"/>
    </source>
</evidence>